<name>A0A4V3AMK3_9MICC</name>
<dbReference type="RefSeq" id="WP_133404453.1">
    <property type="nucleotide sequence ID" value="NZ_SMTK01000004.1"/>
</dbReference>
<dbReference type="EMBL" id="SMTK01000004">
    <property type="protein sequence ID" value="TDK24788.1"/>
    <property type="molecule type" value="Genomic_DNA"/>
</dbReference>
<dbReference type="Proteomes" id="UP000295411">
    <property type="component" value="Unassembled WGS sequence"/>
</dbReference>
<gene>
    <name evidence="1" type="ORF">E2F48_13365</name>
</gene>
<keyword evidence="2" id="KW-1185">Reference proteome</keyword>
<accession>A0A4V3AMK3</accession>
<organism evidence="1 2">
    <name type="scientific">Arthrobacter crusticola</name>
    <dbReference type="NCBI Taxonomy" id="2547960"/>
    <lineage>
        <taxon>Bacteria</taxon>
        <taxon>Bacillati</taxon>
        <taxon>Actinomycetota</taxon>
        <taxon>Actinomycetes</taxon>
        <taxon>Micrococcales</taxon>
        <taxon>Micrococcaceae</taxon>
        <taxon>Arthrobacter</taxon>
    </lineage>
</organism>
<evidence type="ECO:0000313" key="1">
    <source>
        <dbReference type="EMBL" id="TDK24788.1"/>
    </source>
</evidence>
<dbReference type="AlphaFoldDB" id="A0A4V3AMK3"/>
<dbReference type="OrthoDB" id="4950237at2"/>
<comment type="caution">
    <text evidence="1">The sequence shown here is derived from an EMBL/GenBank/DDBJ whole genome shotgun (WGS) entry which is preliminary data.</text>
</comment>
<sequence length="79" mass="9170">MENLPEPEKRRRVRRPPYSRLDSFVRLFLGPADRTGSETPVVHRHDAAEDLSEKQLAGIEMMEDSEGHHYAVRRPTDET</sequence>
<proteinExistence type="predicted"/>
<evidence type="ECO:0000313" key="2">
    <source>
        <dbReference type="Proteomes" id="UP000295411"/>
    </source>
</evidence>
<protein>
    <submittedName>
        <fullName evidence="1">Uncharacterized protein</fullName>
    </submittedName>
</protein>
<reference evidence="1 2" key="1">
    <citation type="submission" date="2019-03" db="EMBL/GenBank/DDBJ databases">
        <title>Arthrobacter sp. nov., an bacterium isolated from biocrust in Mu Us Desert.</title>
        <authorList>
            <person name="Lixiong L."/>
        </authorList>
    </citation>
    <scope>NUCLEOTIDE SEQUENCE [LARGE SCALE GENOMIC DNA]</scope>
    <source>
        <strain evidence="1 2">SLN-3</strain>
    </source>
</reference>